<protein>
    <submittedName>
        <fullName evidence="3">FAD-binding oxidoreductase</fullName>
    </submittedName>
</protein>
<dbReference type="InterPro" id="IPR006076">
    <property type="entry name" value="FAD-dep_OxRdtase"/>
</dbReference>
<dbReference type="EMBL" id="JALKCH010000008">
    <property type="protein sequence ID" value="MCK0197972.1"/>
    <property type="molecule type" value="Genomic_DNA"/>
</dbReference>
<dbReference type="Gene3D" id="3.30.9.10">
    <property type="entry name" value="D-Amino Acid Oxidase, subunit A, domain 2"/>
    <property type="match status" value="1"/>
</dbReference>
<dbReference type="SUPFAM" id="SSF51905">
    <property type="entry name" value="FAD/NAD(P)-binding domain"/>
    <property type="match status" value="1"/>
</dbReference>
<evidence type="ECO:0000256" key="1">
    <source>
        <dbReference type="ARBA" id="ARBA00023002"/>
    </source>
</evidence>
<dbReference type="PANTHER" id="PTHR13847">
    <property type="entry name" value="SARCOSINE DEHYDROGENASE-RELATED"/>
    <property type="match status" value="1"/>
</dbReference>
<accession>A0ABT0DE02</accession>
<evidence type="ECO:0000313" key="4">
    <source>
        <dbReference type="Proteomes" id="UP001203284"/>
    </source>
</evidence>
<comment type="caution">
    <text evidence="3">The sequence shown here is derived from an EMBL/GenBank/DDBJ whole genome shotgun (WGS) entry which is preliminary data.</text>
</comment>
<dbReference type="Proteomes" id="UP001203284">
    <property type="component" value="Unassembled WGS sequence"/>
</dbReference>
<evidence type="ECO:0000313" key="3">
    <source>
        <dbReference type="EMBL" id="MCK0197972.1"/>
    </source>
</evidence>
<dbReference type="Gene3D" id="3.50.50.60">
    <property type="entry name" value="FAD/NAD(P)-binding domain"/>
    <property type="match status" value="1"/>
</dbReference>
<proteinExistence type="predicted"/>
<sequence length="410" mass="43109">MFDAETTEQQDLREGAPPWSAGAVPALPALKDSLSCDVAVIGAGISGAFIAEHLASLGQRVVVVDRERPGFGSTVASTAMLLWEIDRRLVELADLYGFERAATLYRRSHAAVAGLAGLVRERGIACGLRARTSLYLAAQDIGAAQLRAEHAARQRAGLPGTYLDAATLFSTFGIAREGAILSGDSADADPLLLAHGLLAAAAAHGARIFAGEAVAYESHRSGARIGLVDGHEIEAKAVVLATGYVMPDIVRSDLQSTGASWALATPPQPPGGVWPGEPLVWEACETYLYARSTVGGRIVIGGEDEDGHADREQRLALAPDKVRALLDGLAGLRPEALARAELVWSGAFSRTSDGLPLIGEVPDNPHIYAAYGYGGNGITFSFLASRLLARMIAGEREAWYADVALDRPAP</sequence>
<name>A0ABT0DE02_9HYPH</name>
<feature type="domain" description="FAD dependent oxidoreductase" evidence="2">
    <location>
        <begin position="37"/>
        <end position="391"/>
    </location>
</feature>
<keyword evidence="4" id="KW-1185">Reference proteome</keyword>
<gene>
    <name evidence="3" type="ORF">MWN34_13745</name>
</gene>
<dbReference type="PANTHER" id="PTHR13847:SF201">
    <property type="entry name" value="PUTATIBE OXIDOREDUCTASE"/>
    <property type="match status" value="1"/>
</dbReference>
<reference evidence="3 4" key="1">
    <citation type="submission" date="2022-04" db="EMBL/GenBank/DDBJ databases">
        <authorList>
            <person name="Grouzdev D.S."/>
            <person name="Pantiukh K.S."/>
            <person name="Krutkina M.S."/>
        </authorList>
    </citation>
    <scope>NUCLEOTIDE SEQUENCE [LARGE SCALE GENOMIC DNA]</scope>
    <source>
        <strain evidence="3 4">6x-1</strain>
    </source>
</reference>
<keyword evidence="1" id="KW-0560">Oxidoreductase</keyword>
<organism evidence="3 4">
    <name type="scientific">Ancylobacter crimeensis</name>
    <dbReference type="NCBI Taxonomy" id="2579147"/>
    <lineage>
        <taxon>Bacteria</taxon>
        <taxon>Pseudomonadati</taxon>
        <taxon>Pseudomonadota</taxon>
        <taxon>Alphaproteobacteria</taxon>
        <taxon>Hyphomicrobiales</taxon>
        <taxon>Xanthobacteraceae</taxon>
        <taxon>Ancylobacter</taxon>
    </lineage>
</organism>
<dbReference type="Pfam" id="PF01266">
    <property type="entry name" value="DAO"/>
    <property type="match status" value="1"/>
</dbReference>
<dbReference type="InterPro" id="IPR036188">
    <property type="entry name" value="FAD/NAD-bd_sf"/>
</dbReference>
<evidence type="ECO:0000259" key="2">
    <source>
        <dbReference type="Pfam" id="PF01266"/>
    </source>
</evidence>
<dbReference type="RefSeq" id="WP_247029866.1">
    <property type="nucleotide sequence ID" value="NZ_JALKCH010000008.1"/>
</dbReference>